<sequence length="210" mass="21950">MSNSGLSCENPNKLPLVVGSVPKYKPRKVSAVRDFPPGCGPNAMPVDLKFDKNGHGGASVVEAGGVITSKVANGVENSATADMESNGVENSEMANSVEANAVKDAEISEVMIKNSETMSFGGTIGVKGPEIEVVNNPIEVEITKSSDGAVGEVTTAMDGFSNSVEELMMDTRTVGAELQNDFKNISKKEVIETEGPTMEGLNWGGIYGFG</sequence>
<dbReference type="Proteomes" id="UP001604277">
    <property type="component" value="Unassembled WGS sequence"/>
</dbReference>
<gene>
    <name evidence="1" type="ORF">Fot_14005</name>
</gene>
<dbReference type="AlphaFoldDB" id="A0ABD1W5D0"/>
<evidence type="ECO:0000313" key="1">
    <source>
        <dbReference type="EMBL" id="KAL2544772.1"/>
    </source>
</evidence>
<comment type="caution">
    <text evidence="1">The sequence shown here is derived from an EMBL/GenBank/DDBJ whole genome shotgun (WGS) entry which is preliminary data.</text>
</comment>
<organism evidence="1 2">
    <name type="scientific">Forsythia ovata</name>
    <dbReference type="NCBI Taxonomy" id="205694"/>
    <lineage>
        <taxon>Eukaryota</taxon>
        <taxon>Viridiplantae</taxon>
        <taxon>Streptophyta</taxon>
        <taxon>Embryophyta</taxon>
        <taxon>Tracheophyta</taxon>
        <taxon>Spermatophyta</taxon>
        <taxon>Magnoliopsida</taxon>
        <taxon>eudicotyledons</taxon>
        <taxon>Gunneridae</taxon>
        <taxon>Pentapetalae</taxon>
        <taxon>asterids</taxon>
        <taxon>lamiids</taxon>
        <taxon>Lamiales</taxon>
        <taxon>Oleaceae</taxon>
        <taxon>Forsythieae</taxon>
        <taxon>Forsythia</taxon>
    </lineage>
</organism>
<dbReference type="EMBL" id="JBFOLJ010000004">
    <property type="protein sequence ID" value="KAL2544772.1"/>
    <property type="molecule type" value="Genomic_DNA"/>
</dbReference>
<evidence type="ECO:0000313" key="2">
    <source>
        <dbReference type="Proteomes" id="UP001604277"/>
    </source>
</evidence>
<accession>A0ABD1W5D0</accession>
<protein>
    <submittedName>
        <fullName evidence="1">Uncharacterized protein</fullName>
    </submittedName>
</protein>
<reference evidence="2" key="1">
    <citation type="submission" date="2024-07" db="EMBL/GenBank/DDBJ databases">
        <title>Two chromosome-level genome assemblies of Korean endemic species Abeliophyllum distichum and Forsythia ovata (Oleaceae).</title>
        <authorList>
            <person name="Jang H."/>
        </authorList>
    </citation>
    <scope>NUCLEOTIDE SEQUENCE [LARGE SCALE GENOMIC DNA]</scope>
</reference>
<proteinExistence type="predicted"/>
<name>A0ABD1W5D0_9LAMI</name>
<keyword evidence="2" id="KW-1185">Reference proteome</keyword>